<evidence type="ECO:0000256" key="4">
    <source>
        <dbReference type="ARBA" id="ARBA00022679"/>
    </source>
</evidence>
<comment type="similarity">
    <text evidence="2">Belongs to the diacylglycerol acyltransferase family.</text>
</comment>
<feature type="transmembrane region" description="Helical" evidence="12">
    <location>
        <begin position="366"/>
        <end position="387"/>
    </location>
</feature>
<proteinExistence type="inferred from homology"/>
<evidence type="ECO:0000256" key="9">
    <source>
        <dbReference type="ARBA" id="ARBA00023136"/>
    </source>
</evidence>
<gene>
    <name evidence="13" type="ORF">CYMTET_54600</name>
</gene>
<feature type="transmembrane region" description="Helical" evidence="12">
    <location>
        <begin position="334"/>
        <end position="354"/>
    </location>
</feature>
<keyword evidence="6" id="KW-0256">Endoplasmic reticulum</keyword>
<dbReference type="PANTHER" id="PTHR12317">
    <property type="entry name" value="DIACYLGLYCEROL O-ACYLTRANSFERASE"/>
    <property type="match status" value="1"/>
</dbReference>
<evidence type="ECO:0000256" key="3">
    <source>
        <dbReference type="ARBA" id="ARBA00022516"/>
    </source>
</evidence>
<feature type="transmembrane region" description="Helical" evidence="12">
    <location>
        <begin position="596"/>
        <end position="615"/>
    </location>
</feature>
<feature type="transmembrane region" description="Helical" evidence="12">
    <location>
        <begin position="627"/>
        <end position="647"/>
    </location>
</feature>
<feature type="transmembrane region" description="Helical" evidence="12">
    <location>
        <begin position="153"/>
        <end position="175"/>
    </location>
</feature>
<comment type="subcellular location">
    <subcellularLocation>
        <location evidence="1">Endoplasmic reticulum membrane</location>
        <topology evidence="1">Multi-pass membrane protein</topology>
    </subcellularLocation>
</comment>
<feature type="transmembrane region" description="Helical" evidence="12">
    <location>
        <begin position="46"/>
        <end position="67"/>
    </location>
</feature>
<keyword evidence="10" id="KW-0012">Acyltransferase</keyword>
<feature type="transmembrane region" description="Helical" evidence="12">
    <location>
        <begin position="265"/>
        <end position="288"/>
    </location>
</feature>
<evidence type="ECO:0000256" key="1">
    <source>
        <dbReference type="ARBA" id="ARBA00004477"/>
    </source>
</evidence>
<dbReference type="GO" id="GO:0004144">
    <property type="term" value="F:diacylglycerol O-acyltransferase activity"/>
    <property type="evidence" value="ECO:0007669"/>
    <property type="project" value="UniProtKB-ARBA"/>
</dbReference>
<feature type="transmembrane region" description="Helical" evidence="12">
    <location>
        <begin position="702"/>
        <end position="724"/>
    </location>
</feature>
<evidence type="ECO:0000256" key="6">
    <source>
        <dbReference type="ARBA" id="ARBA00022824"/>
    </source>
</evidence>
<feature type="compositionally biased region" description="Basic residues" evidence="11">
    <location>
        <begin position="570"/>
        <end position="580"/>
    </location>
</feature>
<keyword evidence="7 12" id="KW-1133">Transmembrane helix</keyword>
<dbReference type="EMBL" id="LGRX02035350">
    <property type="protein sequence ID" value="KAK3235177.1"/>
    <property type="molecule type" value="Genomic_DNA"/>
</dbReference>
<feature type="transmembrane region" description="Helical" evidence="12">
    <location>
        <begin position="300"/>
        <end position="318"/>
    </location>
</feature>
<sequence>MPGRRHGLQARRAQQNIRHRFEAETAPYPTASAQTEPPEPLSTNELFVFFLTVSGVFVGAAMALDFFREELVNSGKLQAVVGLCYLAAQASVFTHALVGPQKHGESYHFWQPFSGGTLYILLQAGSWTFYAFGTLGALVCLHDLLQGQVPTRGCICTLGVGGFISEVFMVISIFVFNKKGSVPGKSWHNISIFGALLSASSIVLCTIFLESGSGLQIEDTFFRYHLGSLTSVNSLVAVALTHGLAGPSKNSGYKCLQPFVGGAQFVLLQGFGWTFYALTIVGTSAWILNDELLAFPASAVSWLGGFSQLLMTLSLFVFDGDKRLGIHFLARLKGWLWFLCLLMTSLAVVISVSLDYYSKGSGVIPTFVGSLTSTVLTFIAIPLTHWSACANTPTPIHRVPYKFYQPFVGGTFFVLLQAFGWSFYSLSVLAGLNCISTGITEELPPDGILSTVGCAGFISNILILVSLYYFEHSPGVPVHDGYGSPASCASPAPCPRASESLPVDRLSQARELSLDLITSFAKSSQTQDPLDFMIARLTAYRAERLCQAPRSSSSAVLPAVTPVAAATPRSKSRGRSRSRGTSRGASPEAPLNTWETFAVLNFLLVAVSFLLLFAADQHKDASREWTGGAAASLVFIAVAVPLTHGLASKRCHAYNFWQPFRGGHTFVWFQALGWSIYGVCIFGVLSCIYLQRTWGIQPMTGALSCIGAGGFMAQTLVAASIFYFDNRAAGLTGKKRRPRVMSDPGVFITLEQFQGAADALLAAARAARRRRWEAVRESKYLERVVADYFSLCISGSPKLEPNKQYIFGYHPHGTYPGTIAWATASSTWRRFYSKRIIPCVASIIFYIPGLRDVLLWYGGQDGMCTDLPSRPDLTFPPSCVLFPLRAHRAVPVAPLMLSDLGAPCSPGTYQDGPEVGTPVAALGLQHRANCEPFQCSSKALSKRNVVKLLRRGESVILVPGGQREMQLQMESVQSKQKILVTGHKGFIRLALEMGVDLVPVFSFGENEVVVRAASSAALPVLS</sequence>
<keyword evidence="3" id="KW-0444">Lipid biosynthesis</keyword>
<dbReference type="Pfam" id="PF03982">
    <property type="entry name" value="DAGAT"/>
    <property type="match status" value="2"/>
</dbReference>
<feature type="transmembrane region" description="Helical" evidence="12">
    <location>
        <begin position="447"/>
        <end position="470"/>
    </location>
</feature>
<dbReference type="AlphaFoldDB" id="A0AAE0EPE8"/>
<protein>
    <recommendedName>
        <fullName evidence="15">Diacylglycerol O-acyltransferase</fullName>
    </recommendedName>
</protein>
<comment type="caution">
    <text evidence="13">The sequence shown here is derived from an EMBL/GenBank/DDBJ whole genome shotgun (WGS) entry which is preliminary data.</text>
</comment>
<keyword evidence="8" id="KW-0443">Lipid metabolism</keyword>
<evidence type="ECO:0000256" key="5">
    <source>
        <dbReference type="ARBA" id="ARBA00022692"/>
    </source>
</evidence>
<evidence type="ECO:0000256" key="7">
    <source>
        <dbReference type="ARBA" id="ARBA00022989"/>
    </source>
</evidence>
<feature type="transmembrane region" description="Helical" evidence="12">
    <location>
        <begin position="221"/>
        <end position="245"/>
    </location>
</feature>
<evidence type="ECO:0008006" key="15">
    <source>
        <dbReference type="Google" id="ProtNLM"/>
    </source>
</evidence>
<evidence type="ECO:0000256" key="2">
    <source>
        <dbReference type="ARBA" id="ARBA00005420"/>
    </source>
</evidence>
<keyword evidence="4" id="KW-0808">Transferase</keyword>
<keyword evidence="5 12" id="KW-0812">Transmembrane</keyword>
<evidence type="ECO:0000313" key="14">
    <source>
        <dbReference type="Proteomes" id="UP001190700"/>
    </source>
</evidence>
<feature type="transmembrane region" description="Helical" evidence="12">
    <location>
        <begin position="187"/>
        <end position="209"/>
    </location>
</feature>
<dbReference type="GO" id="GO:0005789">
    <property type="term" value="C:endoplasmic reticulum membrane"/>
    <property type="evidence" value="ECO:0007669"/>
    <property type="project" value="UniProtKB-SubCell"/>
</dbReference>
<dbReference type="GO" id="GO:0006629">
    <property type="term" value="P:lipid metabolic process"/>
    <property type="evidence" value="ECO:0007669"/>
    <property type="project" value="UniProtKB-KW"/>
</dbReference>
<feature type="transmembrane region" description="Helical" evidence="12">
    <location>
        <begin position="118"/>
        <end position="141"/>
    </location>
</feature>
<feature type="transmembrane region" description="Helical" evidence="12">
    <location>
        <begin position="407"/>
        <end position="435"/>
    </location>
</feature>
<name>A0AAE0EPE8_9CHLO</name>
<dbReference type="Proteomes" id="UP001190700">
    <property type="component" value="Unassembled WGS sequence"/>
</dbReference>
<feature type="region of interest" description="Disordered" evidence="11">
    <location>
        <begin position="561"/>
        <end position="588"/>
    </location>
</feature>
<reference evidence="13 14" key="1">
    <citation type="journal article" date="2015" name="Genome Biol. Evol.">
        <title>Comparative Genomics of a Bacterivorous Green Alga Reveals Evolutionary Causalities and Consequences of Phago-Mixotrophic Mode of Nutrition.</title>
        <authorList>
            <person name="Burns J.A."/>
            <person name="Paasch A."/>
            <person name="Narechania A."/>
            <person name="Kim E."/>
        </authorList>
    </citation>
    <scope>NUCLEOTIDE SEQUENCE [LARGE SCALE GENOMIC DNA]</scope>
    <source>
        <strain evidence="13 14">PLY_AMNH</strain>
    </source>
</reference>
<evidence type="ECO:0000256" key="10">
    <source>
        <dbReference type="ARBA" id="ARBA00023315"/>
    </source>
</evidence>
<feature type="transmembrane region" description="Helical" evidence="12">
    <location>
        <begin position="667"/>
        <end position="690"/>
    </location>
</feature>
<accession>A0AAE0EPE8</accession>
<evidence type="ECO:0000256" key="11">
    <source>
        <dbReference type="SAM" id="MobiDB-lite"/>
    </source>
</evidence>
<keyword evidence="9 12" id="KW-0472">Membrane</keyword>
<keyword evidence="14" id="KW-1185">Reference proteome</keyword>
<organism evidence="13 14">
    <name type="scientific">Cymbomonas tetramitiformis</name>
    <dbReference type="NCBI Taxonomy" id="36881"/>
    <lineage>
        <taxon>Eukaryota</taxon>
        <taxon>Viridiplantae</taxon>
        <taxon>Chlorophyta</taxon>
        <taxon>Pyramimonadophyceae</taxon>
        <taxon>Pyramimonadales</taxon>
        <taxon>Pyramimonadaceae</taxon>
        <taxon>Cymbomonas</taxon>
    </lineage>
</organism>
<dbReference type="InterPro" id="IPR007130">
    <property type="entry name" value="DAGAT"/>
</dbReference>
<evidence type="ECO:0000256" key="12">
    <source>
        <dbReference type="SAM" id="Phobius"/>
    </source>
</evidence>
<dbReference type="PANTHER" id="PTHR12317:SF34">
    <property type="entry name" value="ACYLTRANSFERASE"/>
    <property type="match status" value="1"/>
</dbReference>
<evidence type="ECO:0000256" key="8">
    <source>
        <dbReference type="ARBA" id="ARBA00023098"/>
    </source>
</evidence>
<feature type="transmembrane region" description="Helical" evidence="12">
    <location>
        <begin position="79"/>
        <end position="98"/>
    </location>
</feature>
<evidence type="ECO:0000313" key="13">
    <source>
        <dbReference type="EMBL" id="KAK3235177.1"/>
    </source>
</evidence>